<reference evidence="2" key="1">
    <citation type="journal article" date="2020" name="Phytopathology">
        <title>Genome sequence of the chestnut blight fungus Cryphonectria parasitica EP155: A fundamental resource for an archetypical invasive plant pathogen.</title>
        <authorList>
            <person name="Crouch J.A."/>
            <person name="Dawe A."/>
            <person name="Aerts A."/>
            <person name="Barry K."/>
            <person name="Churchill A.C.L."/>
            <person name="Grimwood J."/>
            <person name="Hillman B."/>
            <person name="Milgroom M.G."/>
            <person name="Pangilinan J."/>
            <person name="Smith M."/>
            <person name="Salamov A."/>
            <person name="Schmutz J."/>
            <person name="Yadav J."/>
            <person name="Grigoriev I.V."/>
            <person name="Nuss D."/>
        </authorList>
    </citation>
    <scope>NUCLEOTIDE SEQUENCE</scope>
    <source>
        <strain evidence="2">EP155</strain>
    </source>
</reference>
<dbReference type="AlphaFoldDB" id="A0A9P4YEJ0"/>
<keyword evidence="3" id="KW-1185">Reference proteome</keyword>
<evidence type="ECO:0000313" key="2">
    <source>
        <dbReference type="EMBL" id="KAF3771416.1"/>
    </source>
</evidence>
<name>A0A9P4YEJ0_CRYP1</name>
<dbReference type="EMBL" id="MU032344">
    <property type="protein sequence ID" value="KAF3771416.1"/>
    <property type="molecule type" value="Genomic_DNA"/>
</dbReference>
<organism evidence="2 3">
    <name type="scientific">Cryphonectria parasitica (strain ATCC 38755 / EP155)</name>
    <dbReference type="NCBI Taxonomy" id="660469"/>
    <lineage>
        <taxon>Eukaryota</taxon>
        <taxon>Fungi</taxon>
        <taxon>Dikarya</taxon>
        <taxon>Ascomycota</taxon>
        <taxon>Pezizomycotina</taxon>
        <taxon>Sordariomycetes</taxon>
        <taxon>Sordariomycetidae</taxon>
        <taxon>Diaporthales</taxon>
        <taxon>Cryphonectriaceae</taxon>
        <taxon>Cryphonectria-Endothia species complex</taxon>
        <taxon>Cryphonectria</taxon>
    </lineage>
</organism>
<evidence type="ECO:0000256" key="1">
    <source>
        <dbReference type="SAM" id="MobiDB-lite"/>
    </source>
</evidence>
<gene>
    <name evidence="2" type="ORF">M406DRAFT_354853</name>
</gene>
<proteinExistence type="predicted"/>
<dbReference type="Proteomes" id="UP000803844">
    <property type="component" value="Unassembled WGS sequence"/>
</dbReference>
<accession>A0A9P4YEJ0</accession>
<feature type="region of interest" description="Disordered" evidence="1">
    <location>
        <begin position="48"/>
        <end position="75"/>
    </location>
</feature>
<evidence type="ECO:0000313" key="3">
    <source>
        <dbReference type="Proteomes" id="UP000803844"/>
    </source>
</evidence>
<comment type="caution">
    <text evidence="2">The sequence shown here is derived from an EMBL/GenBank/DDBJ whole genome shotgun (WGS) entry which is preliminary data.</text>
</comment>
<sequence>MRAMENPATAFWGLSISDADFAKLKRGVRARDMDDKWVFIAMTDEELADKETTEATTDEVPTGQETIEEELEEEPTTPLFDEALLHQAGDISIRRTWTNWELYRLAIKPSDGSTSAKIESITWEQNQGTHTSEEQAKVDAVLLCRSIAECDLTEAPDYDPSQFSDSIPKIAVDSTTIVNGTN</sequence>
<dbReference type="OrthoDB" id="4521980at2759"/>
<feature type="compositionally biased region" description="Acidic residues" evidence="1">
    <location>
        <begin position="66"/>
        <end position="75"/>
    </location>
</feature>
<protein>
    <submittedName>
        <fullName evidence="2">Uncharacterized protein</fullName>
    </submittedName>
</protein>
<dbReference type="RefSeq" id="XP_040782377.1">
    <property type="nucleotide sequence ID" value="XM_040923009.1"/>
</dbReference>
<dbReference type="GeneID" id="63840138"/>